<comment type="caution">
    <text evidence="1">The sequence shown here is derived from an EMBL/GenBank/DDBJ whole genome shotgun (WGS) entry which is preliminary data.</text>
</comment>
<evidence type="ECO:0000313" key="1">
    <source>
        <dbReference type="EMBL" id="MED6236354.1"/>
    </source>
</evidence>
<sequence length="188" mass="20879">MLPCTYFCSNIFRTSSRCLNNKHMSVSVKAVCFVGMEVKLHRLLLASCMNSSRITSVGKRVFSSFCSLTSRFGGNQTLILFSGPTAAHRLKQAVPLGNRKVGLLSRSYGDDGSKSTCCQRPVLLRGQSAGLRKEILLQGGAAWPEKKKTELCQELQLQARDLRFQHSTSLTTRNNCIIIRMAKTCWVS</sequence>
<evidence type="ECO:0000313" key="2">
    <source>
        <dbReference type="Proteomes" id="UP001345963"/>
    </source>
</evidence>
<keyword evidence="2" id="KW-1185">Reference proteome</keyword>
<dbReference type="Gene3D" id="2.40.128.330">
    <property type="match status" value="1"/>
</dbReference>
<accession>A0ABU7AF15</accession>
<dbReference type="EMBL" id="JAHUTI010011763">
    <property type="protein sequence ID" value="MED6236354.1"/>
    <property type="molecule type" value="Genomic_DNA"/>
</dbReference>
<proteinExistence type="predicted"/>
<organism evidence="1 2">
    <name type="scientific">Ataeniobius toweri</name>
    <dbReference type="NCBI Taxonomy" id="208326"/>
    <lineage>
        <taxon>Eukaryota</taxon>
        <taxon>Metazoa</taxon>
        <taxon>Chordata</taxon>
        <taxon>Craniata</taxon>
        <taxon>Vertebrata</taxon>
        <taxon>Euteleostomi</taxon>
        <taxon>Actinopterygii</taxon>
        <taxon>Neopterygii</taxon>
        <taxon>Teleostei</taxon>
        <taxon>Neoteleostei</taxon>
        <taxon>Acanthomorphata</taxon>
        <taxon>Ovalentaria</taxon>
        <taxon>Atherinomorphae</taxon>
        <taxon>Cyprinodontiformes</taxon>
        <taxon>Goodeidae</taxon>
        <taxon>Ataeniobius</taxon>
    </lineage>
</organism>
<protein>
    <submittedName>
        <fullName evidence="1">Uncharacterized protein</fullName>
    </submittedName>
</protein>
<reference evidence="1 2" key="1">
    <citation type="submission" date="2021-07" db="EMBL/GenBank/DDBJ databases">
        <authorList>
            <person name="Palmer J.M."/>
        </authorList>
    </citation>
    <scope>NUCLEOTIDE SEQUENCE [LARGE SCALE GENOMIC DNA]</scope>
    <source>
        <strain evidence="1 2">AT_MEX2019</strain>
        <tissue evidence="1">Muscle</tissue>
    </source>
</reference>
<gene>
    <name evidence="1" type="ORF">ATANTOWER_007902</name>
</gene>
<name>A0ABU7AF15_9TELE</name>
<dbReference type="Proteomes" id="UP001345963">
    <property type="component" value="Unassembled WGS sequence"/>
</dbReference>